<dbReference type="GO" id="GO:0006793">
    <property type="term" value="P:phosphorus metabolic process"/>
    <property type="evidence" value="ECO:0007669"/>
    <property type="project" value="UniProtKB-ARBA"/>
</dbReference>
<keyword evidence="5" id="KW-0442">Lipid degradation</keyword>
<comment type="caution">
    <text evidence="9">The sequence shown here is derived from an EMBL/GenBank/DDBJ whole genome shotgun (WGS) entry which is preliminary data.</text>
</comment>
<protein>
    <recommendedName>
        <fullName evidence="3">phospholipase D</fullName>
        <ecNumber evidence="3">3.1.4.4</ecNumber>
    </recommendedName>
</protein>
<dbReference type="PANTHER" id="PTHR43856:SF1">
    <property type="entry name" value="MITOCHONDRIAL CARDIOLIPIN HYDROLASE"/>
    <property type="match status" value="1"/>
</dbReference>
<sequence length="482" mass="54274">MKIVKIILVAIIWFTGVGLFHVLKDLPAGLAHKGEERGVPVDSIDFLFDLTYEDLNGEIIYEQEIFDSIFKLIDDAKRYILIDAFLFNSYLTGTEPAYRRLSSEMADKLIEKKRSLPDIKIDFLTDPINTVYGGARSEEIEGLKKIGVNVIVTDLKPLRDSNPFYSPFWRTFFRWFGNSERGLLPHPFARSGDKVTARSYLEMFNFKANHRKVFAADSGEEMAVIIASANPHDGSSAHSNVAMAIKGGIWPDVFATEAAVADLSDGKLSIGKPEAETRTEGNEERVKALFLTEKAIKEELLRRINDAGQGDRIMIAQFYLADRKIIKALISAAKRNADVRVILDPNKDAFGYKKIGVPNQPVAAELIKKSGGFLKVRWYDTHKEQFHAKMTLIEKANGLSTVILGSANLTRRNLENYNLEADIEVTAKTDTDLMREIKSYFEKIWNNDNGSYYTVGYDAYKDESGLKKAVYLIQEYTGLGSF</sequence>
<dbReference type="SUPFAM" id="SSF56024">
    <property type="entry name" value="Phospholipase D/nuclease"/>
    <property type="match status" value="2"/>
</dbReference>
<evidence type="ECO:0000256" key="1">
    <source>
        <dbReference type="ARBA" id="ARBA00000798"/>
    </source>
</evidence>
<proteinExistence type="inferred from homology"/>
<evidence type="ECO:0000256" key="3">
    <source>
        <dbReference type="ARBA" id="ARBA00012027"/>
    </source>
</evidence>
<dbReference type="InterPro" id="IPR025202">
    <property type="entry name" value="PLD-like_dom"/>
</dbReference>
<evidence type="ECO:0000256" key="4">
    <source>
        <dbReference type="ARBA" id="ARBA00022801"/>
    </source>
</evidence>
<dbReference type="GO" id="GO:0016891">
    <property type="term" value="F:RNA endonuclease activity producing 5'-phosphomonoesters, hydrolytic mechanism"/>
    <property type="evidence" value="ECO:0007669"/>
    <property type="project" value="TreeGrafter"/>
</dbReference>
<keyword evidence="7" id="KW-0812">Transmembrane</keyword>
<keyword evidence="6" id="KW-0443">Lipid metabolism</keyword>
<dbReference type="AlphaFoldDB" id="A0A1F5SGM3"/>
<dbReference type="CDD" id="cd09130">
    <property type="entry name" value="PLDc_unchar2_2"/>
    <property type="match status" value="1"/>
</dbReference>
<evidence type="ECO:0000313" key="9">
    <source>
        <dbReference type="EMBL" id="OGF25706.1"/>
    </source>
</evidence>
<keyword evidence="7" id="KW-0472">Membrane</keyword>
<evidence type="ECO:0000256" key="2">
    <source>
        <dbReference type="ARBA" id="ARBA00008664"/>
    </source>
</evidence>
<dbReference type="PROSITE" id="PS50035">
    <property type="entry name" value="PLD"/>
    <property type="match status" value="1"/>
</dbReference>
<evidence type="ECO:0000256" key="7">
    <source>
        <dbReference type="SAM" id="Phobius"/>
    </source>
</evidence>
<dbReference type="InterPro" id="IPR051406">
    <property type="entry name" value="PLD_domain"/>
</dbReference>
<keyword evidence="7" id="KW-1133">Transmembrane helix</keyword>
<evidence type="ECO:0000256" key="5">
    <source>
        <dbReference type="ARBA" id="ARBA00022963"/>
    </source>
</evidence>
<evidence type="ECO:0000256" key="6">
    <source>
        <dbReference type="ARBA" id="ARBA00023098"/>
    </source>
</evidence>
<dbReference type="PANTHER" id="PTHR43856">
    <property type="entry name" value="CARDIOLIPIN HYDROLASE"/>
    <property type="match status" value="1"/>
</dbReference>
<dbReference type="EC" id="3.1.4.4" evidence="3"/>
<name>A0A1F5SGM3_9BACT</name>
<dbReference type="Proteomes" id="UP000178367">
    <property type="component" value="Unassembled WGS sequence"/>
</dbReference>
<reference evidence="9 10" key="1">
    <citation type="journal article" date="2016" name="Nat. Commun.">
        <title>Thousands of microbial genomes shed light on interconnected biogeochemical processes in an aquifer system.</title>
        <authorList>
            <person name="Anantharaman K."/>
            <person name="Brown C.T."/>
            <person name="Hug L.A."/>
            <person name="Sharon I."/>
            <person name="Castelle C.J."/>
            <person name="Probst A.J."/>
            <person name="Thomas B.C."/>
            <person name="Singh A."/>
            <person name="Wilkins M.J."/>
            <person name="Karaoz U."/>
            <person name="Brodie E.L."/>
            <person name="Williams K.H."/>
            <person name="Hubbard S.S."/>
            <person name="Banfield J.F."/>
        </authorList>
    </citation>
    <scope>NUCLEOTIDE SEQUENCE [LARGE SCALE GENOMIC DNA]</scope>
</reference>
<dbReference type="GO" id="GO:0004630">
    <property type="term" value="F:phospholipase D activity"/>
    <property type="evidence" value="ECO:0007669"/>
    <property type="project" value="UniProtKB-EC"/>
</dbReference>
<feature type="transmembrane region" description="Helical" evidence="7">
    <location>
        <begin position="6"/>
        <end position="23"/>
    </location>
</feature>
<dbReference type="Gene3D" id="3.30.870.10">
    <property type="entry name" value="Endonuclease Chain A"/>
    <property type="match status" value="2"/>
</dbReference>
<gene>
    <name evidence="9" type="ORF">A2227_00670</name>
</gene>
<keyword evidence="4" id="KW-0378">Hydrolase</keyword>
<dbReference type="STRING" id="1797994.A2227_00670"/>
<evidence type="ECO:0000259" key="8">
    <source>
        <dbReference type="PROSITE" id="PS50035"/>
    </source>
</evidence>
<accession>A0A1F5SGM3</accession>
<feature type="domain" description="PLD phosphodiesterase" evidence="8">
    <location>
        <begin position="382"/>
        <end position="413"/>
    </location>
</feature>
<comment type="catalytic activity">
    <reaction evidence="1">
        <text>a 1,2-diacyl-sn-glycero-3-phosphocholine + H2O = a 1,2-diacyl-sn-glycero-3-phosphate + choline + H(+)</text>
        <dbReference type="Rhea" id="RHEA:14445"/>
        <dbReference type="ChEBI" id="CHEBI:15354"/>
        <dbReference type="ChEBI" id="CHEBI:15377"/>
        <dbReference type="ChEBI" id="CHEBI:15378"/>
        <dbReference type="ChEBI" id="CHEBI:57643"/>
        <dbReference type="ChEBI" id="CHEBI:58608"/>
        <dbReference type="EC" id="3.1.4.4"/>
    </reaction>
</comment>
<comment type="similarity">
    <text evidence="2">Belongs to the phospholipase D family.</text>
</comment>
<dbReference type="Pfam" id="PF13091">
    <property type="entry name" value="PLDc_2"/>
    <property type="match status" value="1"/>
</dbReference>
<organism evidence="9 10">
    <name type="scientific">Candidatus Falkowbacteria bacterium RIFOXYA2_FULL_47_19</name>
    <dbReference type="NCBI Taxonomy" id="1797994"/>
    <lineage>
        <taxon>Bacteria</taxon>
        <taxon>Candidatus Falkowiibacteriota</taxon>
    </lineage>
</organism>
<dbReference type="EMBL" id="MFGB01000020">
    <property type="protein sequence ID" value="OGF25706.1"/>
    <property type="molecule type" value="Genomic_DNA"/>
</dbReference>
<dbReference type="GO" id="GO:0016042">
    <property type="term" value="P:lipid catabolic process"/>
    <property type="evidence" value="ECO:0007669"/>
    <property type="project" value="UniProtKB-KW"/>
</dbReference>
<dbReference type="InterPro" id="IPR001736">
    <property type="entry name" value="PLipase_D/transphosphatidylase"/>
</dbReference>
<evidence type="ECO:0000313" key="10">
    <source>
        <dbReference type="Proteomes" id="UP000178367"/>
    </source>
</evidence>